<dbReference type="EMBL" id="AP014963">
    <property type="protein sequence ID" value="BAT02060.1"/>
    <property type="molecule type" value="Genomic_DNA"/>
</dbReference>
<reference evidence="1 2" key="2">
    <citation type="journal article" date="2013" name="Plant Cell Physiol.">
        <title>Rice Annotation Project Database (RAP-DB): an integrative and interactive database for rice genomics.</title>
        <authorList>
            <person name="Sakai H."/>
            <person name="Lee S.S."/>
            <person name="Tanaka T."/>
            <person name="Numa H."/>
            <person name="Kim J."/>
            <person name="Kawahara Y."/>
            <person name="Wakimoto H."/>
            <person name="Yang C.C."/>
            <person name="Iwamoto M."/>
            <person name="Abe T."/>
            <person name="Yamada Y."/>
            <person name="Muto A."/>
            <person name="Inokuchi H."/>
            <person name="Ikemura T."/>
            <person name="Matsumoto T."/>
            <person name="Sasaki T."/>
            <person name="Itoh T."/>
        </authorList>
    </citation>
    <scope>NUCLEOTIDE SEQUENCE [LARGE SCALE GENOMIC DNA]</scope>
    <source>
        <strain evidence="2">cv. Nipponbare</strain>
    </source>
</reference>
<dbReference type="InParanoid" id="A0A0P0X7C5"/>
<protein>
    <submittedName>
        <fullName evidence="1">Os07g0552066 protein</fullName>
    </submittedName>
</protein>
<organism evidence="1 2">
    <name type="scientific">Oryza sativa subsp. japonica</name>
    <name type="common">Rice</name>
    <dbReference type="NCBI Taxonomy" id="39947"/>
    <lineage>
        <taxon>Eukaryota</taxon>
        <taxon>Viridiplantae</taxon>
        <taxon>Streptophyta</taxon>
        <taxon>Embryophyta</taxon>
        <taxon>Tracheophyta</taxon>
        <taxon>Spermatophyta</taxon>
        <taxon>Magnoliopsida</taxon>
        <taxon>Liliopsida</taxon>
        <taxon>Poales</taxon>
        <taxon>Poaceae</taxon>
        <taxon>BOP clade</taxon>
        <taxon>Oryzoideae</taxon>
        <taxon>Oryzeae</taxon>
        <taxon>Oryzinae</taxon>
        <taxon>Oryza</taxon>
        <taxon>Oryza sativa</taxon>
    </lineage>
</organism>
<accession>A0A0P0X7C5</accession>
<proteinExistence type="predicted"/>
<dbReference type="PaxDb" id="39947-A0A0P0X7C5"/>
<dbReference type="Proteomes" id="UP000059680">
    <property type="component" value="Chromosome 7"/>
</dbReference>
<keyword evidence="2" id="KW-1185">Reference proteome</keyword>
<evidence type="ECO:0000313" key="2">
    <source>
        <dbReference type="Proteomes" id="UP000059680"/>
    </source>
</evidence>
<sequence length="108" mass="11618">MDGKARAASVSAADEVRFRVDESGAAPEGTKCDVQPAATMMQRGFERTRRRTDGGDGACDSCLHGQWRRRASTTTTGCGGTTARFRVSQRLLEMGQMGFLWLAVVAAC</sequence>
<reference evidence="2" key="1">
    <citation type="journal article" date="2005" name="Nature">
        <title>The map-based sequence of the rice genome.</title>
        <authorList>
            <consortium name="International rice genome sequencing project (IRGSP)"/>
            <person name="Matsumoto T."/>
            <person name="Wu J."/>
            <person name="Kanamori H."/>
            <person name="Katayose Y."/>
            <person name="Fujisawa M."/>
            <person name="Namiki N."/>
            <person name="Mizuno H."/>
            <person name="Yamamoto K."/>
            <person name="Antonio B.A."/>
            <person name="Baba T."/>
            <person name="Sakata K."/>
            <person name="Nagamura Y."/>
            <person name="Aoki H."/>
            <person name="Arikawa K."/>
            <person name="Arita K."/>
            <person name="Bito T."/>
            <person name="Chiden Y."/>
            <person name="Fujitsuka N."/>
            <person name="Fukunaka R."/>
            <person name="Hamada M."/>
            <person name="Harada C."/>
            <person name="Hayashi A."/>
            <person name="Hijishita S."/>
            <person name="Honda M."/>
            <person name="Hosokawa S."/>
            <person name="Ichikawa Y."/>
            <person name="Idonuma A."/>
            <person name="Iijima M."/>
            <person name="Ikeda M."/>
            <person name="Ikeno M."/>
            <person name="Ito K."/>
            <person name="Ito S."/>
            <person name="Ito T."/>
            <person name="Ito Y."/>
            <person name="Ito Y."/>
            <person name="Iwabuchi A."/>
            <person name="Kamiya K."/>
            <person name="Karasawa W."/>
            <person name="Kurita K."/>
            <person name="Katagiri S."/>
            <person name="Kikuta A."/>
            <person name="Kobayashi H."/>
            <person name="Kobayashi N."/>
            <person name="Machita K."/>
            <person name="Maehara T."/>
            <person name="Masukawa M."/>
            <person name="Mizubayashi T."/>
            <person name="Mukai Y."/>
            <person name="Nagasaki H."/>
            <person name="Nagata Y."/>
            <person name="Naito S."/>
            <person name="Nakashima M."/>
            <person name="Nakama Y."/>
            <person name="Nakamichi Y."/>
            <person name="Nakamura M."/>
            <person name="Meguro A."/>
            <person name="Negishi M."/>
            <person name="Ohta I."/>
            <person name="Ohta T."/>
            <person name="Okamoto M."/>
            <person name="Ono N."/>
            <person name="Saji S."/>
            <person name="Sakaguchi M."/>
            <person name="Sakai K."/>
            <person name="Shibata M."/>
            <person name="Shimokawa T."/>
            <person name="Song J."/>
            <person name="Takazaki Y."/>
            <person name="Terasawa K."/>
            <person name="Tsugane M."/>
            <person name="Tsuji K."/>
            <person name="Ueda S."/>
            <person name="Waki K."/>
            <person name="Yamagata H."/>
            <person name="Yamamoto M."/>
            <person name="Yamamoto S."/>
            <person name="Yamane H."/>
            <person name="Yoshiki S."/>
            <person name="Yoshihara R."/>
            <person name="Yukawa K."/>
            <person name="Zhong H."/>
            <person name="Yano M."/>
            <person name="Yuan Q."/>
            <person name="Ouyang S."/>
            <person name="Liu J."/>
            <person name="Jones K.M."/>
            <person name="Gansberger K."/>
            <person name="Moffat K."/>
            <person name="Hill J."/>
            <person name="Bera J."/>
            <person name="Fadrosh D."/>
            <person name="Jin S."/>
            <person name="Johri S."/>
            <person name="Kim M."/>
            <person name="Overton L."/>
            <person name="Reardon M."/>
            <person name="Tsitrin T."/>
            <person name="Vuong H."/>
            <person name="Weaver B."/>
            <person name="Ciecko A."/>
            <person name="Tallon L."/>
            <person name="Jackson J."/>
            <person name="Pai G."/>
            <person name="Aken S.V."/>
            <person name="Utterback T."/>
            <person name="Reidmuller S."/>
            <person name="Feldblyum T."/>
            <person name="Hsiao J."/>
            <person name="Zismann V."/>
            <person name="Iobst S."/>
            <person name="de Vazeille A.R."/>
            <person name="Buell C.R."/>
            <person name="Ying K."/>
            <person name="Li Y."/>
            <person name="Lu T."/>
            <person name="Huang Y."/>
            <person name="Zhao Q."/>
            <person name="Feng Q."/>
            <person name="Zhang L."/>
            <person name="Zhu J."/>
            <person name="Weng Q."/>
            <person name="Mu J."/>
            <person name="Lu Y."/>
            <person name="Fan D."/>
            <person name="Liu Y."/>
            <person name="Guan J."/>
            <person name="Zhang Y."/>
            <person name="Yu S."/>
            <person name="Liu X."/>
            <person name="Zhang Y."/>
            <person name="Hong G."/>
            <person name="Han B."/>
            <person name="Choisne N."/>
            <person name="Demange N."/>
            <person name="Orjeda G."/>
            <person name="Samain S."/>
            <person name="Cattolico L."/>
            <person name="Pelletier E."/>
            <person name="Couloux A."/>
            <person name="Segurens B."/>
            <person name="Wincker P."/>
            <person name="D'Hont A."/>
            <person name="Scarpelli C."/>
            <person name="Weissenbach J."/>
            <person name="Salanoubat M."/>
            <person name="Quetier F."/>
            <person name="Yu Y."/>
            <person name="Kim H.R."/>
            <person name="Rambo T."/>
            <person name="Currie J."/>
            <person name="Collura K."/>
            <person name="Luo M."/>
            <person name="Yang T."/>
            <person name="Ammiraju J.S.S."/>
            <person name="Engler F."/>
            <person name="Soderlund C."/>
            <person name="Wing R.A."/>
            <person name="Palmer L.E."/>
            <person name="de la Bastide M."/>
            <person name="Spiegel L."/>
            <person name="Nascimento L."/>
            <person name="Zutavern T."/>
            <person name="O'Shaughnessy A."/>
            <person name="Dike S."/>
            <person name="Dedhia N."/>
            <person name="Preston R."/>
            <person name="Balija V."/>
            <person name="McCombie W.R."/>
            <person name="Chow T."/>
            <person name="Chen H."/>
            <person name="Chung M."/>
            <person name="Chen C."/>
            <person name="Shaw J."/>
            <person name="Wu H."/>
            <person name="Hsiao K."/>
            <person name="Chao Y."/>
            <person name="Chu M."/>
            <person name="Cheng C."/>
            <person name="Hour A."/>
            <person name="Lee P."/>
            <person name="Lin S."/>
            <person name="Lin Y."/>
            <person name="Liou J."/>
            <person name="Liu S."/>
            <person name="Hsing Y."/>
            <person name="Raghuvanshi S."/>
            <person name="Mohanty A."/>
            <person name="Bharti A.K."/>
            <person name="Gaur A."/>
            <person name="Gupta V."/>
            <person name="Kumar D."/>
            <person name="Ravi V."/>
            <person name="Vij S."/>
            <person name="Kapur A."/>
            <person name="Khurana P."/>
            <person name="Khurana P."/>
            <person name="Khurana J.P."/>
            <person name="Tyagi A.K."/>
            <person name="Gaikwad K."/>
            <person name="Singh A."/>
            <person name="Dalal V."/>
            <person name="Srivastava S."/>
            <person name="Dixit A."/>
            <person name="Pal A.K."/>
            <person name="Ghazi I.A."/>
            <person name="Yadav M."/>
            <person name="Pandit A."/>
            <person name="Bhargava A."/>
            <person name="Sureshbabu K."/>
            <person name="Batra K."/>
            <person name="Sharma T.R."/>
            <person name="Mohapatra T."/>
            <person name="Singh N.K."/>
            <person name="Messing J."/>
            <person name="Nelson A.B."/>
            <person name="Fuks G."/>
            <person name="Kavchok S."/>
            <person name="Keizer G."/>
            <person name="Linton E."/>
            <person name="Llaca V."/>
            <person name="Song R."/>
            <person name="Tanyolac B."/>
            <person name="Young S."/>
            <person name="Ho-Il K."/>
            <person name="Hahn J.H."/>
            <person name="Sangsakoo G."/>
            <person name="Vanavichit A."/>
            <person name="de Mattos Luiz.A.T."/>
            <person name="Zimmer P.D."/>
            <person name="Malone G."/>
            <person name="Dellagostin O."/>
            <person name="de Oliveira A.C."/>
            <person name="Bevan M."/>
            <person name="Bancroft I."/>
            <person name="Minx P."/>
            <person name="Cordum H."/>
            <person name="Wilson R."/>
            <person name="Cheng Z."/>
            <person name="Jin W."/>
            <person name="Jiang J."/>
            <person name="Leong S.A."/>
            <person name="Iwama H."/>
            <person name="Gojobori T."/>
            <person name="Itoh T."/>
            <person name="Niimura Y."/>
            <person name="Fujii Y."/>
            <person name="Habara T."/>
            <person name="Sakai H."/>
            <person name="Sato Y."/>
            <person name="Wilson G."/>
            <person name="Kumar K."/>
            <person name="McCouch S."/>
            <person name="Juretic N."/>
            <person name="Hoen D."/>
            <person name="Wright S."/>
            <person name="Bruskiewich R."/>
            <person name="Bureau T."/>
            <person name="Miyao A."/>
            <person name="Hirochika H."/>
            <person name="Nishikawa T."/>
            <person name="Kadowaki K."/>
            <person name="Sugiura M."/>
            <person name="Burr B."/>
            <person name="Sasaki T."/>
        </authorList>
    </citation>
    <scope>NUCLEOTIDE SEQUENCE [LARGE SCALE GENOMIC DNA]</scope>
    <source>
        <strain evidence="2">cv. Nipponbare</strain>
    </source>
</reference>
<evidence type="ECO:0000313" key="1">
    <source>
        <dbReference type="EMBL" id="BAT02060.1"/>
    </source>
</evidence>
<gene>
    <name evidence="1" type="ordered locus">Os07g0552066</name>
    <name evidence="1" type="ORF">OSNPB_070552066</name>
</gene>
<dbReference type="AlphaFoldDB" id="A0A0P0X7C5"/>
<reference evidence="1 2" key="3">
    <citation type="journal article" date="2013" name="Rice">
        <title>Improvement of the Oryza sativa Nipponbare reference genome using next generation sequence and optical map data.</title>
        <authorList>
            <person name="Kawahara Y."/>
            <person name="de la Bastide M."/>
            <person name="Hamilton J.P."/>
            <person name="Kanamori H."/>
            <person name="McCombie W.R."/>
            <person name="Ouyang S."/>
            <person name="Schwartz D.C."/>
            <person name="Tanaka T."/>
            <person name="Wu J."/>
            <person name="Zhou S."/>
            <person name="Childs K.L."/>
            <person name="Davidson R.M."/>
            <person name="Lin H."/>
            <person name="Quesada-Ocampo L."/>
            <person name="Vaillancourt B."/>
            <person name="Sakai H."/>
            <person name="Lee S.S."/>
            <person name="Kim J."/>
            <person name="Numa H."/>
            <person name="Itoh T."/>
            <person name="Buell C.R."/>
            <person name="Matsumoto T."/>
        </authorList>
    </citation>
    <scope>NUCLEOTIDE SEQUENCE [LARGE SCALE GENOMIC DNA]</scope>
    <source>
        <strain evidence="2">cv. Nipponbare</strain>
    </source>
</reference>
<name>A0A0P0X7C5_ORYSJ</name>